<dbReference type="Gene3D" id="3.40.50.1580">
    <property type="entry name" value="Nucleoside phosphorylase domain"/>
    <property type="match status" value="1"/>
</dbReference>
<accession>A0A5D0MBH0</accession>
<dbReference type="GO" id="GO:0009116">
    <property type="term" value="P:nucleoside metabolic process"/>
    <property type="evidence" value="ECO:0007669"/>
    <property type="project" value="InterPro"/>
</dbReference>
<proteinExistence type="predicted"/>
<dbReference type="GO" id="GO:0051539">
    <property type="term" value="F:4 iron, 4 sulfur cluster binding"/>
    <property type="evidence" value="ECO:0007669"/>
    <property type="project" value="TreeGrafter"/>
</dbReference>
<protein>
    <recommendedName>
        <fullName evidence="3">Radical SAM protein</fullName>
    </recommendedName>
</protein>
<dbReference type="EMBL" id="VSIX01000058">
    <property type="protein sequence ID" value="TYB31047.1"/>
    <property type="molecule type" value="Genomic_DNA"/>
</dbReference>
<comment type="caution">
    <text evidence="1">The sequence shown here is derived from an EMBL/GenBank/DDBJ whole genome shotgun (WGS) entry which is preliminary data.</text>
</comment>
<dbReference type="InterPro" id="IPR035994">
    <property type="entry name" value="Nucleoside_phosphorylase_sf"/>
</dbReference>
<sequence>MNFFLVFENYFEIKPFISNLETEKISNKLFLYKKNNINYYLFVNKTEGPLNLLDSLYFLKKEYKIDFIINLGIAGSIQKNLEKNRVYSIKTVTNINLNETKVLRPPIDTDIVLDQERDLLTVLYLQKGNKKKWKYFGDLVDMEGYFVAFFCDKYSIPLMILKSVSDYNDNINKSDNLEAANALYNYFVSNISYFQELGRGKYSLEIYKHIDFSLKNISDVNKLSSYLSSNKFSFTERNQIYNKIKINYNKSINNYFNNKKVLKDEKKNKNKGFLFIEENIKNKKRYTEKFSGYETVTVENYLDYFQYKIKRNYSNIFIANKKGSVIKHKPPKYGRKEFINVSVTNGYNCPFNCSYCYLKGWFRSDDIVIFANKEYIWSRMKKFIQNHEDKKIIFYFGDFCDALAFDKITENVKYFSEKIKDIKNVLIEFRTKSINYSHLIDMDLASNIIIAYSITPQKIITRNEKNTANLKQRLQALRALNDSNKTISVHFDPIIYYENYYKDYKSIIKKISNIIDEKNLFSISVGVLRMPKKVYKTIKNNEPTSVLKDLKKEKSMYRYSKKLRDNIYDKIKNELMKNFNENKIYICMD</sequence>
<organism evidence="1 2">
    <name type="scientific">Candidatus Mcinerneyibacterium aminivorans</name>
    <dbReference type="NCBI Taxonomy" id="2703815"/>
    <lineage>
        <taxon>Bacteria</taxon>
        <taxon>Candidatus Macinerneyibacteriota</taxon>
        <taxon>Candidatus Mcinerneyibacteria</taxon>
        <taxon>Candidatus Mcinerneyibacteriales</taxon>
        <taxon>Candidatus Mcinerneyibacteriaceae</taxon>
        <taxon>Candidatus Mcinerneyibacterium</taxon>
    </lineage>
</organism>
<gene>
    <name evidence="1" type="ORF">FXF47_06380</name>
</gene>
<dbReference type="AlphaFoldDB" id="A0A5D0MBH0"/>
<dbReference type="GO" id="GO:0003913">
    <property type="term" value="F:DNA photolyase activity"/>
    <property type="evidence" value="ECO:0007669"/>
    <property type="project" value="TreeGrafter"/>
</dbReference>
<dbReference type="SUPFAM" id="SSF53167">
    <property type="entry name" value="Purine and uridine phosphorylases"/>
    <property type="match status" value="1"/>
</dbReference>
<dbReference type="GO" id="GO:0042601">
    <property type="term" value="C:endospore-forming forespore"/>
    <property type="evidence" value="ECO:0007669"/>
    <property type="project" value="TreeGrafter"/>
</dbReference>
<evidence type="ECO:0000313" key="1">
    <source>
        <dbReference type="EMBL" id="TYB31047.1"/>
    </source>
</evidence>
<name>A0A5D0MBH0_9BACT</name>
<keyword evidence="2" id="KW-1185">Reference proteome</keyword>
<evidence type="ECO:0008006" key="3">
    <source>
        <dbReference type="Google" id="ProtNLM"/>
    </source>
</evidence>
<dbReference type="Pfam" id="PF20903">
    <property type="entry name" value="SPL"/>
    <property type="match status" value="1"/>
</dbReference>
<dbReference type="PANTHER" id="PTHR37822:SF2">
    <property type="entry name" value="SPORE PHOTOPRODUCT LYASE"/>
    <property type="match status" value="1"/>
</dbReference>
<dbReference type="PANTHER" id="PTHR37822">
    <property type="entry name" value="SPORE PHOTOPRODUCT LYASE-RELATED"/>
    <property type="match status" value="1"/>
</dbReference>
<dbReference type="Proteomes" id="UP000324143">
    <property type="component" value="Unassembled WGS sequence"/>
</dbReference>
<reference evidence="1" key="1">
    <citation type="submission" date="2019-08" db="EMBL/GenBank/DDBJ databases">
        <title>Genomic characterization of a novel candidate phylum (ARYD3) from a high temperature, high salinity tertiary oil reservoir in north central Oklahoma, USA.</title>
        <authorList>
            <person name="Youssef N.H."/>
            <person name="Yadav A."/>
            <person name="Elshahed M.S."/>
        </authorList>
    </citation>
    <scope>NUCLEOTIDE SEQUENCE [LARGE SCALE GENOMIC DNA]</scope>
    <source>
        <strain evidence="1">ARYD3</strain>
    </source>
</reference>
<dbReference type="Gene3D" id="3.80.30.30">
    <property type="match status" value="1"/>
</dbReference>
<dbReference type="InterPro" id="IPR049539">
    <property type="entry name" value="SPL"/>
</dbReference>
<evidence type="ECO:0000313" key="2">
    <source>
        <dbReference type="Proteomes" id="UP000324143"/>
    </source>
</evidence>
<dbReference type="GO" id="GO:1904047">
    <property type="term" value="F:S-adenosyl-L-methionine binding"/>
    <property type="evidence" value="ECO:0007669"/>
    <property type="project" value="TreeGrafter"/>
</dbReference>
<dbReference type="Gene3D" id="3.40.50.12110">
    <property type="match status" value="1"/>
</dbReference>